<evidence type="ECO:0000313" key="1">
    <source>
        <dbReference type="EMBL" id="KAI4324374.1"/>
    </source>
</evidence>
<protein>
    <submittedName>
        <fullName evidence="1">Uncharacterized protein</fullName>
    </submittedName>
</protein>
<proteinExistence type="predicted"/>
<gene>
    <name evidence="1" type="ORF">L6164_023919</name>
</gene>
<sequence length="74" mass="8405">MGDDSSLMHKSHRSKLRKDDDTVSPHELDTLSSLPFAFIFLHIDDTFDVENCIVPQILEGSPSLLMLRQYQTTA</sequence>
<dbReference type="EMBL" id="CM039434">
    <property type="protein sequence ID" value="KAI4324374.1"/>
    <property type="molecule type" value="Genomic_DNA"/>
</dbReference>
<organism evidence="1 2">
    <name type="scientific">Bauhinia variegata</name>
    <name type="common">Purple orchid tree</name>
    <name type="synonym">Phanera variegata</name>
    <dbReference type="NCBI Taxonomy" id="167791"/>
    <lineage>
        <taxon>Eukaryota</taxon>
        <taxon>Viridiplantae</taxon>
        <taxon>Streptophyta</taxon>
        <taxon>Embryophyta</taxon>
        <taxon>Tracheophyta</taxon>
        <taxon>Spermatophyta</taxon>
        <taxon>Magnoliopsida</taxon>
        <taxon>eudicotyledons</taxon>
        <taxon>Gunneridae</taxon>
        <taxon>Pentapetalae</taxon>
        <taxon>rosids</taxon>
        <taxon>fabids</taxon>
        <taxon>Fabales</taxon>
        <taxon>Fabaceae</taxon>
        <taxon>Cercidoideae</taxon>
        <taxon>Cercideae</taxon>
        <taxon>Bauhiniinae</taxon>
        <taxon>Bauhinia</taxon>
    </lineage>
</organism>
<evidence type="ECO:0000313" key="2">
    <source>
        <dbReference type="Proteomes" id="UP000828941"/>
    </source>
</evidence>
<dbReference type="Proteomes" id="UP000828941">
    <property type="component" value="Chromosome 9"/>
</dbReference>
<reference evidence="1 2" key="1">
    <citation type="journal article" date="2022" name="DNA Res.">
        <title>Chromosomal-level genome assembly of the orchid tree Bauhinia variegata (Leguminosae; Cercidoideae) supports the allotetraploid origin hypothesis of Bauhinia.</title>
        <authorList>
            <person name="Zhong Y."/>
            <person name="Chen Y."/>
            <person name="Zheng D."/>
            <person name="Pang J."/>
            <person name="Liu Y."/>
            <person name="Luo S."/>
            <person name="Meng S."/>
            <person name="Qian L."/>
            <person name="Wei D."/>
            <person name="Dai S."/>
            <person name="Zhou R."/>
        </authorList>
    </citation>
    <scope>NUCLEOTIDE SEQUENCE [LARGE SCALE GENOMIC DNA]</scope>
    <source>
        <strain evidence="1">BV-YZ2020</strain>
    </source>
</reference>
<name>A0ACB9MK97_BAUVA</name>
<accession>A0ACB9MK97</accession>
<comment type="caution">
    <text evidence="1">The sequence shown here is derived from an EMBL/GenBank/DDBJ whole genome shotgun (WGS) entry which is preliminary data.</text>
</comment>
<keyword evidence="2" id="KW-1185">Reference proteome</keyword>